<organism evidence="1 2">
    <name type="scientific">Natronobacterium texcoconense</name>
    <dbReference type="NCBI Taxonomy" id="1095778"/>
    <lineage>
        <taxon>Archaea</taxon>
        <taxon>Methanobacteriati</taxon>
        <taxon>Methanobacteriota</taxon>
        <taxon>Stenosarchaea group</taxon>
        <taxon>Halobacteria</taxon>
        <taxon>Halobacteriales</taxon>
        <taxon>Natrialbaceae</taxon>
        <taxon>Natronobacterium</taxon>
    </lineage>
</organism>
<keyword evidence="2" id="KW-1185">Reference proteome</keyword>
<dbReference type="Pfam" id="PF08905">
    <property type="entry name" value="DUF1850"/>
    <property type="match status" value="1"/>
</dbReference>
<protein>
    <recommendedName>
        <fullName evidence="3">DUF1850 domain-containing protein</fullName>
    </recommendedName>
</protein>
<dbReference type="EMBL" id="FNLC01000007">
    <property type="protein sequence ID" value="SDR43584.1"/>
    <property type="molecule type" value="Genomic_DNA"/>
</dbReference>
<dbReference type="OrthoDB" id="212141at2157"/>
<evidence type="ECO:0008006" key="3">
    <source>
        <dbReference type="Google" id="ProtNLM"/>
    </source>
</evidence>
<dbReference type="InterPro" id="IPR015001">
    <property type="entry name" value="DUF1850"/>
</dbReference>
<gene>
    <name evidence="1" type="ORF">SAMN04489842_3979</name>
</gene>
<name>A0A1H1J0S7_NATTX</name>
<evidence type="ECO:0000313" key="2">
    <source>
        <dbReference type="Proteomes" id="UP000198848"/>
    </source>
</evidence>
<dbReference type="Proteomes" id="UP000198848">
    <property type="component" value="Unassembled WGS sequence"/>
</dbReference>
<dbReference type="RefSeq" id="WP_090385799.1">
    <property type="nucleotide sequence ID" value="NZ_FNLC01000007.1"/>
</dbReference>
<evidence type="ECO:0000313" key="1">
    <source>
        <dbReference type="EMBL" id="SDR43584.1"/>
    </source>
</evidence>
<accession>A0A1H1J0S7</accession>
<sequence length="174" mass="18855">MDRSTRRRVAIGILAFVVAAALAVVVAPSGSTLVVEDADTGERLLEIPVEDGDEVTLSYTHSVEKTPIEDVYVVDGTELRMDRMVFRSYGAGLPANKPIERTDDGFVVYSDDSYEELGVVPAPIAEHELVVGDERYDLVEQSDGPVVITVTDATRIDTVSTLEYEVSGNIHAAI</sequence>
<dbReference type="STRING" id="1095778.SAMN04489842_3979"/>
<dbReference type="AlphaFoldDB" id="A0A1H1J0S7"/>
<reference evidence="2" key="1">
    <citation type="submission" date="2016-10" db="EMBL/GenBank/DDBJ databases">
        <authorList>
            <person name="Varghese N."/>
            <person name="Submissions S."/>
        </authorList>
    </citation>
    <scope>NUCLEOTIDE SEQUENCE [LARGE SCALE GENOMIC DNA]</scope>
    <source>
        <strain evidence="2">DSM 24767</strain>
    </source>
</reference>
<proteinExistence type="predicted"/>